<dbReference type="GO" id="GO:0033281">
    <property type="term" value="C:TAT protein transport complex"/>
    <property type="evidence" value="ECO:0007669"/>
    <property type="project" value="UniProtKB-UniRule"/>
</dbReference>
<comment type="subcellular location">
    <subcellularLocation>
        <location evidence="5">Cell membrane</location>
        <topology evidence="5">Multi-pass membrane protein</topology>
    </subcellularLocation>
    <subcellularLocation>
        <location evidence="1">Membrane</location>
        <topology evidence="1">Multi-pass membrane protein</topology>
    </subcellularLocation>
</comment>
<feature type="transmembrane region" description="Helical" evidence="5">
    <location>
        <begin position="59"/>
        <end position="85"/>
    </location>
</feature>
<keyword evidence="3 5" id="KW-1133">Transmembrane helix</keyword>
<keyword evidence="2 5" id="KW-0812">Transmembrane</keyword>
<organism evidence="7">
    <name type="scientific">Longilinea arvoryzae</name>
    <dbReference type="NCBI Taxonomy" id="360412"/>
    <lineage>
        <taxon>Bacteria</taxon>
        <taxon>Bacillati</taxon>
        <taxon>Chloroflexota</taxon>
        <taxon>Anaerolineae</taxon>
        <taxon>Anaerolineales</taxon>
        <taxon>Anaerolineaceae</taxon>
        <taxon>Longilinea</taxon>
    </lineage>
</organism>
<dbReference type="Proteomes" id="UP000055060">
    <property type="component" value="Unassembled WGS sequence"/>
</dbReference>
<name>A0A0S7BEZ0_9CHLR</name>
<evidence type="ECO:0000313" key="7">
    <source>
        <dbReference type="EMBL" id="GAP12321.1"/>
    </source>
</evidence>
<feature type="transmembrane region" description="Helical" evidence="5">
    <location>
        <begin position="146"/>
        <end position="171"/>
    </location>
</feature>
<feature type="transmembrane region" description="Helical" evidence="5">
    <location>
        <begin position="191"/>
        <end position="218"/>
    </location>
</feature>
<comment type="function">
    <text evidence="5">Part of the twin-arginine translocation (Tat) system that transports large folded proteins containing a characteristic twin-arginine motif in their signal peptide across membranes.</text>
</comment>
<evidence type="ECO:0000256" key="6">
    <source>
        <dbReference type="SAM" id="MobiDB-lite"/>
    </source>
</evidence>
<keyword evidence="5" id="KW-1003">Cell membrane</keyword>
<dbReference type="NCBIfam" id="TIGR00945">
    <property type="entry name" value="tatC"/>
    <property type="match status" value="1"/>
</dbReference>
<accession>A0A0S7BEZ0</accession>
<keyword evidence="5" id="KW-0653">Protein transport</keyword>
<feature type="transmembrane region" description="Helical" evidence="5">
    <location>
        <begin position="230"/>
        <end position="248"/>
    </location>
</feature>
<proteinExistence type="inferred from homology"/>
<keyword evidence="4 5" id="KW-0472">Membrane</keyword>
<dbReference type="HAMAP" id="MF_00902">
    <property type="entry name" value="TatC"/>
    <property type="match status" value="1"/>
</dbReference>
<dbReference type="GO" id="GO:0043953">
    <property type="term" value="P:protein transport by the Tat complex"/>
    <property type="evidence" value="ECO:0007669"/>
    <property type="project" value="UniProtKB-UniRule"/>
</dbReference>
<gene>
    <name evidence="5" type="primary">tatC</name>
    <name evidence="7" type="ORF">LARV_00053</name>
</gene>
<evidence type="ECO:0000256" key="2">
    <source>
        <dbReference type="ARBA" id="ARBA00022692"/>
    </source>
</evidence>
<evidence type="ECO:0000256" key="5">
    <source>
        <dbReference type="HAMAP-Rule" id="MF_00902"/>
    </source>
</evidence>
<dbReference type="STRING" id="360412.LARV_00053"/>
<reference evidence="7" key="1">
    <citation type="submission" date="2015-07" db="EMBL/GenBank/DDBJ databases">
        <title>Draft Genome Sequences of Anaerolinea thermolimosa IMO-1, Bellilinea caldifistulae GOMI-1, Leptolinea tardivitalis YMTK-2, Levilinea saccharolytica KIBI-1,Longilinea arvoryzae KOME-1, Previously Described as Members of the Anaerolineaceae (Chloroflexi).</title>
        <authorList>
            <person name="Sekiguchi Y."/>
            <person name="Ohashi A."/>
            <person name="Matsuura N."/>
            <person name="Tourlousse M.D."/>
        </authorList>
    </citation>
    <scope>NUCLEOTIDE SEQUENCE [LARGE SCALE GENOMIC DNA]</scope>
    <source>
        <strain evidence="7">KOME-1</strain>
    </source>
</reference>
<dbReference type="PANTHER" id="PTHR30371">
    <property type="entry name" value="SEC-INDEPENDENT PROTEIN TRANSLOCASE PROTEIN TATC"/>
    <property type="match status" value="1"/>
</dbReference>
<dbReference type="GO" id="GO:0065002">
    <property type="term" value="P:intracellular protein transmembrane transport"/>
    <property type="evidence" value="ECO:0007669"/>
    <property type="project" value="TreeGrafter"/>
</dbReference>
<evidence type="ECO:0000256" key="3">
    <source>
        <dbReference type="ARBA" id="ARBA00022989"/>
    </source>
</evidence>
<protein>
    <recommendedName>
        <fullName evidence="5">Sec-independent protein translocase protein TatC</fullName>
    </recommendedName>
</protein>
<dbReference type="EMBL" id="DF967972">
    <property type="protein sequence ID" value="GAP12321.1"/>
    <property type="molecule type" value="Genomic_DNA"/>
</dbReference>
<feature type="region of interest" description="Disordered" evidence="6">
    <location>
        <begin position="1"/>
        <end position="37"/>
    </location>
</feature>
<keyword evidence="5" id="KW-0813">Transport</keyword>
<evidence type="ECO:0000256" key="1">
    <source>
        <dbReference type="ARBA" id="ARBA00004141"/>
    </source>
</evidence>
<dbReference type="Pfam" id="PF00902">
    <property type="entry name" value="TatC"/>
    <property type="match status" value="1"/>
</dbReference>
<comment type="similarity">
    <text evidence="5">Belongs to the TatC family.</text>
</comment>
<feature type="transmembrane region" description="Helical" evidence="5">
    <location>
        <begin position="254"/>
        <end position="273"/>
    </location>
</feature>
<dbReference type="GO" id="GO:0009977">
    <property type="term" value="F:proton motive force dependent protein transmembrane transporter activity"/>
    <property type="evidence" value="ECO:0007669"/>
    <property type="project" value="TreeGrafter"/>
</dbReference>
<evidence type="ECO:0000313" key="8">
    <source>
        <dbReference type="Proteomes" id="UP000055060"/>
    </source>
</evidence>
<sequence length="281" mass="30454">MDSTPHPSVPAGNSAPRNPAGSSAGRAAPPPSTTGLDGMTVRELWEGLQEHFNELRKRLMIIVAVLFVTTFGSFYFAAPLISWLAKPAGGTSKLIALEVTENMGVFMRVSMLSGLILALPVVVYEILAFVLPALNENERKVFNRIAPLVTAIATLLFIGGAAFSYFVLLPVSIPFLTNFLGITTTLRLGSYLNFVTGLMFWLGVGFETPIVIYFLARLNIVTASGLLKQWRIAIVIIAIASAMITPTVDPVNMSLMMAPLIALFFISVLFARFGQKPRSES</sequence>
<keyword evidence="5" id="KW-0811">Translocation</keyword>
<comment type="subunit">
    <text evidence="5">Forms a complex with TatA.</text>
</comment>
<dbReference type="PANTHER" id="PTHR30371:SF0">
    <property type="entry name" value="SEC-INDEPENDENT PROTEIN TRANSLOCASE PROTEIN TATC, CHLOROPLASTIC-RELATED"/>
    <property type="match status" value="1"/>
</dbReference>
<feature type="transmembrane region" description="Helical" evidence="5">
    <location>
        <begin position="105"/>
        <end position="134"/>
    </location>
</feature>
<dbReference type="AlphaFoldDB" id="A0A0S7BEZ0"/>
<keyword evidence="8" id="KW-1185">Reference proteome</keyword>
<dbReference type="PRINTS" id="PR01840">
    <property type="entry name" value="TATCFAMILY"/>
</dbReference>
<evidence type="ECO:0000256" key="4">
    <source>
        <dbReference type="ARBA" id="ARBA00023136"/>
    </source>
</evidence>
<dbReference type="InterPro" id="IPR002033">
    <property type="entry name" value="TatC"/>
</dbReference>